<evidence type="ECO:0000259" key="15">
    <source>
        <dbReference type="PROSITE" id="PS50113"/>
    </source>
</evidence>
<evidence type="ECO:0000259" key="11">
    <source>
        <dbReference type="PROSITE" id="PS50046"/>
    </source>
</evidence>
<dbReference type="Pfam" id="PF00571">
    <property type="entry name" value="CBS"/>
    <property type="match status" value="4"/>
</dbReference>
<dbReference type="Proteomes" id="UP000738376">
    <property type="component" value="Unassembled WGS sequence"/>
</dbReference>
<dbReference type="NCBIfam" id="TIGR00229">
    <property type="entry name" value="sensory_box"/>
    <property type="match status" value="5"/>
</dbReference>
<dbReference type="SUPFAM" id="SSF47384">
    <property type="entry name" value="Homodimeric domain of signal transducing histidine kinase"/>
    <property type="match status" value="1"/>
</dbReference>
<dbReference type="InterPro" id="IPR035965">
    <property type="entry name" value="PAS-like_dom_sf"/>
</dbReference>
<dbReference type="CDD" id="cd00082">
    <property type="entry name" value="HisKA"/>
    <property type="match status" value="1"/>
</dbReference>
<dbReference type="InterPro" id="IPR016132">
    <property type="entry name" value="Phyto_chromo_attachment"/>
</dbReference>
<dbReference type="PANTHER" id="PTHR43047">
    <property type="entry name" value="TWO-COMPONENT HISTIDINE PROTEIN KINASE"/>
    <property type="match status" value="1"/>
</dbReference>
<gene>
    <name evidence="17" type="ORF">HC246_09565</name>
</gene>
<dbReference type="InterPro" id="IPR000644">
    <property type="entry name" value="CBS_dom"/>
</dbReference>
<dbReference type="Gene3D" id="1.10.287.130">
    <property type="match status" value="1"/>
</dbReference>
<feature type="domain" description="PAS" evidence="14">
    <location>
        <begin position="812"/>
        <end position="854"/>
    </location>
</feature>
<dbReference type="InterPro" id="IPR000014">
    <property type="entry name" value="PAS"/>
</dbReference>
<dbReference type="InterPro" id="IPR001610">
    <property type="entry name" value="PAC"/>
</dbReference>
<dbReference type="EMBL" id="JAAVJL010000001">
    <property type="protein sequence ID" value="NMF58261.1"/>
    <property type="molecule type" value="Genomic_DNA"/>
</dbReference>
<evidence type="ECO:0000259" key="13">
    <source>
        <dbReference type="PROSITE" id="PS50110"/>
    </source>
</evidence>
<dbReference type="InterPro" id="IPR036890">
    <property type="entry name" value="HATPase_C_sf"/>
</dbReference>
<dbReference type="SMART" id="SM00091">
    <property type="entry name" value="PAS"/>
    <property type="match status" value="5"/>
</dbReference>
<dbReference type="InterPro" id="IPR029016">
    <property type="entry name" value="GAF-like_dom_sf"/>
</dbReference>
<dbReference type="InterPro" id="IPR003594">
    <property type="entry name" value="HATPase_dom"/>
</dbReference>
<dbReference type="InterPro" id="IPR013655">
    <property type="entry name" value="PAS_fold_3"/>
</dbReference>
<dbReference type="PROSITE" id="PS50112">
    <property type="entry name" value="PAS"/>
    <property type="match status" value="2"/>
</dbReference>
<dbReference type="PANTHER" id="PTHR43047:SF63">
    <property type="entry name" value="HISTIDINE KINASE"/>
    <property type="match status" value="1"/>
</dbReference>
<dbReference type="Gene3D" id="3.10.580.10">
    <property type="entry name" value="CBS-domain"/>
    <property type="match status" value="2"/>
</dbReference>
<dbReference type="SMART" id="SM00065">
    <property type="entry name" value="GAF"/>
    <property type="match status" value="1"/>
</dbReference>
<dbReference type="Pfam" id="PF08447">
    <property type="entry name" value="PAS_3"/>
    <property type="match status" value="2"/>
</dbReference>
<dbReference type="Gene3D" id="3.40.50.2300">
    <property type="match status" value="1"/>
</dbReference>
<dbReference type="SUPFAM" id="SSF52172">
    <property type="entry name" value="CheY-like"/>
    <property type="match status" value="1"/>
</dbReference>
<dbReference type="Pfam" id="PF08448">
    <property type="entry name" value="PAS_4"/>
    <property type="match status" value="2"/>
</dbReference>
<evidence type="ECO:0000256" key="4">
    <source>
        <dbReference type="ARBA" id="ARBA00022553"/>
    </source>
</evidence>
<dbReference type="Pfam" id="PF00512">
    <property type="entry name" value="HisKA"/>
    <property type="match status" value="1"/>
</dbReference>
<evidence type="ECO:0000256" key="7">
    <source>
        <dbReference type="ARBA" id="ARBA00023012"/>
    </source>
</evidence>
<keyword evidence="18" id="KW-1185">Reference proteome</keyword>
<dbReference type="Pfam" id="PF13426">
    <property type="entry name" value="PAS_9"/>
    <property type="match status" value="1"/>
</dbReference>
<dbReference type="PROSITE" id="PS50113">
    <property type="entry name" value="PAC"/>
    <property type="match status" value="4"/>
</dbReference>
<name>A0ABX1LSF1_9CYAN</name>
<keyword evidence="4 8" id="KW-0597">Phosphoprotein</keyword>
<dbReference type="InterPro" id="IPR003018">
    <property type="entry name" value="GAF"/>
</dbReference>
<feature type="domain" description="PAC" evidence="15">
    <location>
        <begin position="752"/>
        <end position="804"/>
    </location>
</feature>
<dbReference type="SUPFAM" id="SSF55874">
    <property type="entry name" value="ATPase domain of HSP90 chaperone/DNA topoisomerase II/histidine kinase"/>
    <property type="match status" value="1"/>
</dbReference>
<dbReference type="SMART" id="SM00116">
    <property type="entry name" value="CBS"/>
    <property type="match status" value="4"/>
</dbReference>
<evidence type="ECO:0000256" key="8">
    <source>
        <dbReference type="PROSITE-ProRule" id="PRU00169"/>
    </source>
</evidence>
<dbReference type="InterPro" id="IPR036097">
    <property type="entry name" value="HisK_dim/P_sf"/>
</dbReference>
<evidence type="ECO:0000256" key="3">
    <source>
        <dbReference type="ARBA" id="ARBA00012438"/>
    </source>
</evidence>
<dbReference type="InterPro" id="IPR000700">
    <property type="entry name" value="PAS-assoc_C"/>
</dbReference>
<evidence type="ECO:0000256" key="6">
    <source>
        <dbReference type="ARBA" id="ARBA00022777"/>
    </source>
</evidence>
<feature type="domain" description="PAC" evidence="15">
    <location>
        <begin position="1011"/>
        <end position="1063"/>
    </location>
</feature>
<dbReference type="SMART" id="SM00388">
    <property type="entry name" value="HisKA"/>
    <property type="match status" value="1"/>
</dbReference>
<keyword evidence="10" id="KW-0175">Coiled coil</keyword>
<dbReference type="PROSITE" id="PS51371">
    <property type="entry name" value="CBS"/>
    <property type="match status" value="4"/>
</dbReference>
<evidence type="ECO:0000313" key="17">
    <source>
        <dbReference type="EMBL" id="NMF58261.1"/>
    </source>
</evidence>
<evidence type="ECO:0000256" key="10">
    <source>
        <dbReference type="SAM" id="Coils"/>
    </source>
</evidence>
<protein>
    <recommendedName>
        <fullName evidence="3">histidine kinase</fullName>
        <ecNumber evidence="3">2.7.13.3</ecNumber>
    </recommendedName>
</protein>
<evidence type="ECO:0000259" key="14">
    <source>
        <dbReference type="PROSITE" id="PS50112"/>
    </source>
</evidence>
<organism evidence="17 18">
    <name type="scientific">Pseudanabaena yagii GIHE-NHR1</name>
    <dbReference type="NCBI Taxonomy" id="2722753"/>
    <lineage>
        <taxon>Bacteria</taxon>
        <taxon>Bacillati</taxon>
        <taxon>Cyanobacteriota</taxon>
        <taxon>Cyanophyceae</taxon>
        <taxon>Pseudanabaenales</taxon>
        <taxon>Pseudanabaenaceae</taxon>
        <taxon>Pseudanabaena</taxon>
        <taxon>Pseudanabaena yagii</taxon>
    </lineage>
</organism>
<dbReference type="SUPFAM" id="SSF55781">
    <property type="entry name" value="GAF domain-like"/>
    <property type="match status" value="1"/>
</dbReference>
<dbReference type="InterPro" id="IPR046342">
    <property type="entry name" value="CBS_dom_sf"/>
</dbReference>
<dbReference type="CDD" id="cd16922">
    <property type="entry name" value="HATPase_EvgS-ArcB-TorS-like"/>
    <property type="match status" value="1"/>
</dbReference>
<dbReference type="SMART" id="SM00387">
    <property type="entry name" value="HATPase_c"/>
    <property type="match status" value="1"/>
</dbReference>
<dbReference type="InterPro" id="IPR011006">
    <property type="entry name" value="CheY-like_superfamily"/>
</dbReference>
<comment type="caution">
    <text evidence="17">The sequence shown here is derived from an EMBL/GenBank/DDBJ whole genome shotgun (WGS) entry which is preliminary data.</text>
</comment>
<dbReference type="CDD" id="cd00130">
    <property type="entry name" value="PAS"/>
    <property type="match status" value="5"/>
</dbReference>
<evidence type="ECO:0000256" key="9">
    <source>
        <dbReference type="PROSITE-ProRule" id="PRU00703"/>
    </source>
</evidence>
<feature type="domain" description="Response regulatory" evidence="13">
    <location>
        <begin position="1486"/>
        <end position="1600"/>
    </location>
</feature>
<keyword evidence="5" id="KW-0808">Transferase</keyword>
<dbReference type="EC" id="2.7.13.3" evidence="3"/>
<dbReference type="CDD" id="cd17774">
    <property type="entry name" value="CBS_two-component_sensor_histidine_kinase_repeat2"/>
    <property type="match status" value="1"/>
</dbReference>
<feature type="modified residue" description="4-aspartylphosphate" evidence="8">
    <location>
        <position position="1535"/>
    </location>
</feature>
<dbReference type="InterPro" id="IPR001789">
    <property type="entry name" value="Sig_transdc_resp-reg_receiver"/>
</dbReference>
<keyword evidence="7" id="KW-0902">Two-component regulatory system</keyword>
<dbReference type="PROSITE" id="PS50110">
    <property type="entry name" value="RESPONSE_REGULATORY"/>
    <property type="match status" value="1"/>
</dbReference>
<feature type="domain" description="CBS" evidence="16">
    <location>
        <begin position="234"/>
        <end position="291"/>
    </location>
</feature>
<sequence>MNSSKLQLSELKLAIVRNPLTVSPQATLTEAIAQMVAGRSQCSVDYDAHNDFHRMGISCVLIVEESQVIGILTERDVVRLITQSLPIEQLTVSDVMTHPVITLRESDFSEVLSAIKIFQQHHIRHLPIVDEQDHLVGMLTHESLRQVFRPFELLRLRLVGEVMTNHVICASPEASMWEIAQQMTEYQVSCVVIVEPLATQTSLLKPVGILTERDLVQLQSEGINLKQQLANTRMSRPVFTVQPDDSLWAVQQRMEQKLIRRLVVTGAQGELLGIVTQSNVLKVFNPLEAYSLAQMLEARVLQLEAEKADILADRTAELERLVEERTASLRIAAEREKLVAEIADRIRVSLDLQEILDICVSEVRAFLQCDRVLVYQFQPDWSGIIIAESVAQGLSLSLGNHIQDSCFQEQTTNLYSDDQPIFVNNIYTAGYADCHVQLLEQYQVKANLVVPIRVSGQLWGLLIGHQCQEFRQWQTSDISLLRNISVQLAIAIQQSNAYQQLQNEINEQKKSELELRRTEKLFREAQRIASLGNWELDLRTNHLYWSDEIFQIFEIDQQQFGATYEAFVNAIHPDDREMVNDAYTQHLSDRHPYKIVHRLLMSDGRIKYVQEQCETTYDLDGMPMVSQGTVQDITQLKETELQLQELNQELELRVQAQTQELLQVNSLQQAILNSTDYAIVSTDLNGIVKTFNAGAERMSGYQASELIDIANILSLHDQQELSDRTSDISQELGVEITDDEMLGAMTAKGVEREEEWISIRKDGSRFPSIISIKPLKDNNDQVIGFVGIARDITEQKAIERDRQLAEAALKQSEIIFRRVFEFNVVGMIFTDFTGRINRANDRFLEMLGYTREELESGQINWQQMTPPEYIPQDLVAINHLSTHESIDPWEKAYYHKDGHYVYVLVGATMISAQDCVAVIVDISDLKKSENALRESQQFIQTVFDSFPLAVFWKDLNSVYLGCNEIFLQTTGFSSTSEIVGKNDFDFPYTLEQVRGFRADDRQVMQSRIPKYFIEEKLTMPTGEVRWLETNKVPLQDVDGNIIGVLGTFQDITRRKQIEQQLQQSRDQFQRLVTDIGDQFIFFSHSGAEGILNYISAGSAPILGIKCEDAIGKCWVEIAQWNLEDLQKTSDILQQMMAGAIDFNQLDLRFTHADGTERILRVSAHPIRDSDGNLIAVEGLGEDITESHKAQQLLLEMNQKLAISNDQLERATRLKDEFLANMSHELRTPLNAILGITEGFQEGTFGTLNDQQERMLQVIASSGSHLLDLINDILDLAKIEAGKLTLELAMTNIEQLSKDSAVFVRQQATQKKVQLQIQVAQSLPQLVIDERRIRQALINLLNNAVKFTPEGGRVTLEITVQEAIANNPNPDKSKNNITHWVNFAVIDTGIGIAPEPLKTLFQPFVQVDSSLNRQYEGTGLGLSLVKRIVEMHGGYVKATSTVGVGSCFTIALPYNQLDVTISQPLVRTSTAVSSHIDACIAPPCSPLILLAEDNEANIVTVFNYLVAKGYRVIIAKDGQMAIAMVQAEQPDLVLMDVQMPTMDGLEAMQWLRSHNFTMPIIALTALAMTGDRDKCLAAGASDYLSKPIKLKQLATLIQKWL</sequence>
<dbReference type="InterPro" id="IPR005467">
    <property type="entry name" value="His_kinase_dom"/>
</dbReference>
<dbReference type="Gene3D" id="3.30.450.40">
    <property type="match status" value="1"/>
</dbReference>
<dbReference type="Gene3D" id="3.30.565.10">
    <property type="entry name" value="Histidine kinase-like ATPase, C-terminal domain"/>
    <property type="match status" value="1"/>
</dbReference>
<feature type="domain" description="CBS" evidence="16">
    <location>
        <begin position="96"/>
        <end position="156"/>
    </location>
</feature>
<dbReference type="InterPro" id="IPR004358">
    <property type="entry name" value="Sig_transdc_His_kin-like_C"/>
</dbReference>
<reference evidence="17 18" key="1">
    <citation type="submission" date="2020-03" db="EMBL/GenBank/DDBJ databases">
        <title>Draft Genome Sequence of 2-Methylisoborneol Producing Pseudanabaena yagii Strain GIHE-NHR1 Isolated from North Han River in South Korea.</title>
        <authorList>
            <person name="Jeong J."/>
        </authorList>
    </citation>
    <scope>NUCLEOTIDE SEQUENCE [LARGE SCALE GENOMIC DNA]</scope>
    <source>
        <strain evidence="17 18">GIHE-NHR1</strain>
    </source>
</reference>
<dbReference type="PRINTS" id="PR00344">
    <property type="entry name" value="BCTRLSENSOR"/>
</dbReference>
<dbReference type="SUPFAM" id="SSF55785">
    <property type="entry name" value="PYP-like sensor domain (PAS domain)"/>
    <property type="match status" value="5"/>
</dbReference>
<feature type="domain" description="Phytochrome chromophore attachment site" evidence="11">
    <location>
        <begin position="351"/>
        <end position="487"/>
    </location>
</feature>
<dbReference type="SUPFAM" id="SSF54631">
    <property type="entry name" value="CBS-domain pair"/>
    <property type="match status" value="2"/>
</dbReference>
<evidence type="ECO:0000256" key="1">
    <source>
        <dbReference type="ARBA" id="ARBA00000085"/>
    </source>
</evidence>
<dbReference type="Pfam" id="PF02518">
    <property type="entry name" value="HATPase_c"/>
    <property type="match status" value="1"/>
</dbReference>
<comment type="catalytic activity">
    <reaction evidence="1">
        <text>ATP + protein L-histidine = ADP + protein N-phospho-L-histidine.</text>
        <dbReference type="EC" id="2.7.13.3"/>
    </reaction>
</comment>
<feature type="coiled-coil region" evidence="10">
    <location>
        <begin position="633"/>
        <end position="667"/>
    </location>
</feature>
<feature type="domain" description="CBS" evidence="16">
    <location>
        <begin position="163"/>
        <end position="225"/>
    </location>
</feature>
<evidence type="ECO:0000313" key="18">
    <source>
        <dbReference type="Proteomes" id="UP000738376"/>
    </source>
</evidence>
<proteinExistence type="inferred from homology"/>
<evidence type="ECO:0000259" key="16">
    <source>
        <dbReference type="PROSITE" id="PS51371"/>
    </source>
</evidence>
<dbReference type="Gene3D" id="3.30.450.20">
    <property type="entry name" value="PAS domain"/>
    <property type="match status" value="5"/>
</dbReference>
<feature type="domain" description="PAC" evidence="15">
    <location>
        <begin position="593"/>
        <end position="645"/>
    </location>
</feature>
<feature type="coiled-coil region" evidence="10">
    <location>
        <begin position="491"/>
        <end position="521"/>
    </location>
</feature>
<evidence type="ECO:0000256" key="2">
    <source>
        <dbReference type="ARBA" id="ARBA00006402"/>
    </source>
</evidence>
<dbReference type="PROSITE" id="PS50109">
    <property type="entry name" value="HIS_KIN"/>
    <property type="match status" value="1"/>
</dbReference>
<comment type="similarity">
    <text evidence="2">In the N-terminal section; belongs to the phytochrome family.</text>
</comment>
<dbReference type="CDD" id="cd04620">
    <property type="entry name" value="CBS_two-component_sensor_histidine_kinase_repeat1"/>
    <property type="match status" value="1"/>
</dbReference>
<feature type="domain" description="PAC" evidence="15">
    <location>
        <begin position="1143"/>
        <end position="1195"/>
    </location>
</feature>
<dbReference type="RefSeq" id="WP_169363187.1">
    <property type="nucleotide sequence ID" value="NZ_JAAVJL010000001.1"/>
</dbReference>
<dbReference type="InterPro" id="IPR003661">
    <property type="entry name" value="HisK_dim/P_dom"/>
</dbReference>
<keyword evidence="9" id="KW-0129">CBS domain</keyword>
<feature type="domain" description="Histidine kinase" evidence="12">
    <location>
        <begin position="1220"/>
        <end position="1455"/>
    </location>
</feature>
<accession>A0ABX1LSF1</accession>
<feature type="domain" description="PAS" evidence="14">
    <location>
        <begin position="664"/>
        <end position="715"/>
    </location>
</feature>
<dbReference type="Gene3D" id="2.10.70.100">
    <property type="match status" value="1"/>
</dbReference>
<keyword evidence="6" id="KW-0418">Kinase</keyword>
<feature type="domain" description="CBS" evidence="16">
    <location>
        <begin position="15"/>
        <end position="87"/>
    </location>
</feature>
<evidence type="ECO:0000259" key="12">
    <source>
        <dbReference type="PROSITE" id="PS50109"/>
    </source>
</evidence>
<dbReference type="SMART" id="SM00086">
    <property type="entry name" value="PAC"/>
    <property type="match status" value="5"/>
</dbReference>
<dbReference type="PROSITE" id="PS50046">
    <property type="entry name" value="PHYTOCHROME_2"/>
    <property type="match status" value="1"/>
</dbReference>
<evidence type="ECO:0000256" key="5">
    <source>
        <dbReference type="ARBA" id="ARBA00022679"/>
    </source>
</evidence>
<dbReference type="Pfam" id="PF01590">
    <property type="entry name" value="GAF"/>
    <property type="match status" value="1"/>
</dbReference>
<dbReference type="Pfam" id="PF00072">
    <property type="entry name" value="Response_reg"/>
    <property type="match status" value="1"/>
</dbReference>
<dbReference type="InterPro" id="IPR013656">
    <property type="entry name" value="PAS_4"/>
</dbReference>
<dbReference type="SMART" id="SM00448">
    <property type="entry name" value="REC"/>
    <property type="match status" value="1"/>
</dbReference>